<dbReference type="EMBL" id="CP059567">
    <property type="protein sequence ID" value="QMT41304.1"/>
    <property type="molecule type" value="Genomic_DNA"/>
</dbReference>
<dbReference type="PANTHER" id="PTHR38340">
    <property type="entry name" value="S-LAYER PROTEIN"/>
    <property type="match status" value="1"/>
</dbReference>
<dbReference type="PRINTS" id="PR00313">
    <property type="entry name" value="CABNDNGRPT"/>
</dbReference>
<protein>
    <recommendedName>
        <fullName evidence="6">Calcium-binding protein</fullName>
    </recommendedName>
</protein>
<evidence type="ECO:0000313" key="4">
    <source>
        <dbReference type="EMBL" id="QMT41304.1"/>
    </source>
</evidence>
<dbReference type="PROSITE" id="PS00330">
    <property type="entry name" value="HEMOLYSIN_CALCIUM"/>
    <property type="match status" value="8"/>
</dbReference>
<dbReference type="Pfam" id="PF00353">
    <property type="entry name" value="HemolysinCabind"/>
    <property type="match status" value="7"/>
</dbReference>
<comment type="subcellular location">
    <subcellularLocation>
        <location evidence="1">Secreted</location>
    </subcellularLocation>
</comment>
<feature type="compositionally biased region" description="Basic and acidic residues" evidence="3">
    <location>
        <begin position="1041"/>
        <end position="1055"/>
    </location>
</feature>
<dbReference type="GO" id="GO:0005509">
    <property type="term" value="F:calcium ion binding"/>
    <property type="evidence" value="ECO:0007669"/>
    <property type="project" value="InterPro"/>
</dbReference>
<evidence type="ECO:0008006" key="6">
    <source>
        <dbReference type="Google" id="ProtNLM"/>
    </source>
</evidence>
<dbReference type="Gene3D" id="2.150.10.10">
    <property type="entry name" value="Serralysin-like metalloprotease, C-terminal"/>
    <property type="match status" value="5"/>
</dbReference>
<organism evidence="4 5">
    <name type="scientific">Neisseria shayeganii</name>
    <dbReference type="NCBI Taxonomy" id="607712"/>
    <lineage>
        <taxon>Bacteria</taxon>
        <taxon>Pseudomonadati</taxon>
        <taxon>Pseudomonadota</taxon>
        <taxon>Betaproteobacteria</taxon>
        <taxon>Neisseriales</taxon>
        <taxon>Neisseriaceae</taxon>
        <taxon>Neisseria</taxon>
    </lineage>
</organism>
<dbReference type="GO" id="GO:0005576">
    <property type="term" value="C:extracellular region"/>
    <property type="evidence" value="ECO:0007669"/>
    <property type="project" value="UniProtKB-SubCell"/>
</dbReference>
<accession>A0A7D7RW28</accession>
<keyword evidence="2" id="KW-0964">Secreted</keyword>
<dbReference type="AlphaFoldDB" id="A0A7D7RW28"/>
<dbReference type="PANTHER" id="PTHR38340:SF1">
    <property type="entry name" value="S-LAYER PROTEIN"/>
    <property type="match status" value="1"/>
</dbReference>
<dbReference type="RefSeq" id="WP_182122846.1">
    <property type="nucleotide sequence ID" value="NZ_CP059567.1"/>
</dbReference>
<feature type="region of interest" description="Disordered" evidence="3">
    <location>
        <begin position="1035"/>
        <end position="1096"/>
    </location>
</feature>
<sequence length="1257" mass="134834">MSTIPSFQQLWAMYLFEKIQAPKGAEFLDEKLIRNNLLDTKDKSKTDVKSDIVQISAHEFMSKGPGRFVNGAIFGFVKNFFSVNLLSDIQKDNDLVDIGLTTDFLLKHGGKEPDKNGDLVFDLKEIIALNERYLGVSKGSPTLQKAVFQRQFFPDGESSYDFAQRVQMFESTNFQVGAVDVGNDVDLNSVYDNNVRFVVKADGTRLIENFVVSPKGVDNFDFVGGNNDGGQKTGNLFNAFVSDPSSIRKNADQPLKTLGIGRTVPIHYTDYHLLPRSTYTLADFKKDQKILLDNNYIEASNILMDIRLGNVLYGSRIMYSEMYEQGVISFKDDKGRSVYYGTVDDDKLDLDKFSIQDFSDFINHQLITSVPKSDSESLIDIEVARLNNFKLGINNKNKITFVAGGGDDVIYGLDKAGGLLFPDKRLNDDRIFGGSGNDKLYGRRGDDYLNGGDDNDELHGEAGHDYLEGGSGQDTYHIQDHDTVFDSDGQGRIVFSGRERLLGADSADYTAARFARSSSDPDNTWYSIGQDGKRDGELVAERQEEDLLLSRQGGDSATVKGFFASVGSAQPGTFSALGITLADEVPAEGGSEAAFSQSGHAGRYNVFYLGGHHHFQISGAEKDDIVFATGTAGAKINGGSGSDLVFGSFHADTIYGGEDNDILSGSAYVGAGSSRTPEEQALDADTIIGGGGRDLISGMAGDDIIHTGFENEHLRTGSGGERGDWATGGLGNDRIYGSINHDFLSGAEGMDWLYGGAGDDVLIGDAFYRAGRRSQHIYVESTISGPTYLPGGGVIPPSVHRPALGTEFSFRNGEWEATTLNSVTRTHPDTDEWSVAINRETGDYALTAKVLPSNEDHRVAADGATDFLDGGYGNDLLIGQDGGDYLYGGHGDDILWGDDNRNHDVAGHDYLSGGEGNDVLHGGKGNDVLIGGRGGDRLLGGEGADVYLFHSGDLQNAADTDTISDSDGQGAIMIDGRALHTLSWAADPAQPDRWQAKETGWLLTRSGNSLNLNGGDLFQSGIVIDNHRAGDFGLYLPDAAAPKDPEQPDSPKPDDGGAATTPDAPKGKYETPEQTWSGGEDGDTLTGTDAREDLNGYGGHDTIFGMGGNDVINGGEGNDVLNGGAGADTYVFSGRWGQDTIQAEGGEDHIYFKDTKLVEVGFKREGKDLWIRKHGSSDSILIQNQFADGQSQTAQAVVNWEFADGQILKPDQVQALLADSASGLVHAMAAFGAGSGGVAAPLAATQNQPLLAATPLA</sequence>
<evidence type="ECO:0000256" key="2">
    <source>
        <dbReference type="ARBA" id="ARBA00022525"/>
    </source>
</evidence>
<name>A0A7D7RW28_9NEIS</name>
<evidence type="ECO:0000256" key="1">
    <source>
        <dbReference type="ARBA" id="ARBA00004613"/>
    </source>
</evidence>
<proteinExistence type="predicted"/>
<dbReference type="InterPro" id="IPR050557">
    <property type="entry name" value="RTX_toxin/Mannuronan_C5-epim"/>
</dbReference>
<evidence type="ECO:0000256" key="3">
    <source>
        <dbReference type="SAM" id="MobiDB-lite"/>
    </source>
</evidence>
<dbReference type="InterPro" id="IPR001343">
    <property type="entry name" value="Hemolysn_Ca-bd"/>
</dbReference>
<reference evidence="4 5" key="1">
    <citation type="submission" date="2020-07" db="EMBL/GenBank/DDBJ databases">
        <title>Genomic diversity of species in the Neisseriaceae family.</title>
        <authorList>
            <person name="Vincent A.T."/>
            <person name="Bernet E."/>
            <person name="Veyrier F.J."/>
        </authorList>
    </citation>
    <scope>NUCLEOTIDE SEQUENCE [LARGE SCALE GENOMIC DNA]</scope>
    <source>
        <strain evidence="4 5">DSM 22244</strain>
    </source>
</reference>
<dbReference type="SUPFAM" id="SSF51120">
    <property type="entry name" value="beta-Roll"/>
    <property type="match status" value="5"/>
</dbReference>
<dbReference type="Proteomes" id="UP000514752">
    <property type="component" value="Chromosome"/>
</dbReference>
<dbReference type="KEGG" id="nsg:H3L94_04570"/>
<dbReference type="InterPro" id="IPR018511">
    <property type="entry name" value="Hemolysin-typ_Ca-bd_CS"/>
</dbReference>
<evidence type="ECO:0000313" key="5">
    <source>
        <dbReference type="Proteomes" id="UP000514752"/>
    </source>
</evidence>
<gene>
    <name evidence="4" type="ORF">H3L94_04570</name>
</gene>
<dbReference type="InterPro" id="IPR011049">
    <property type="entry name" value="Serralysin-like_metalloprot_C"/>
</dbReference>